<evidence type="ECO:0000313" key="3">
    <source>
        <dbReference type="Proteomes" id="UP000004810"/>
    </source>
</evidence>
<protein>
    <submittedName>
        <fullName evidence="2">Uncharacterized protein</fullName>
    </submittedName>
</protein>
<gene>
    <name evidence="2" type="ORF">WUBG_16216</name>
</gene>
<evidence type="ECO:0000313" key="2">
    <source>
        <dbReference type="EMBL" id="EJW72876.1"/>
    </source>
</evidence>
<reference evidence="3" key="1">
    <citation type="submission" date="2012-08" db="EMBL/GenBank/DDBJ databases">
        <title>The Genome Sequence of Wuchereria bancrofti.</title>
        <authorList>
            <person name="Nutman T.B."/>
            <person name="Fink D.L."/>
            <person name="Russ C."/>
            <person name="Young S."/>
            <person name="Zeng Q."/>
            <person name="Koehrsen M."/>
            <person name="Alvarado L."/>
            <person name="Berlin A."/>
            <person name="Chapman S.B."/>
            <person name="Chen Z."/>
            <person name="Freedman E."/>
            <person name="Gellesch M."/>
            <person name="Goldberg J."/>
            <person name="Griggs A."/>
            <person name="Gujja S."/>
            <person name="Heilman E.R."/>
            <person name="Heiman D."/>
            <person name="Hepburn T."/>
            <person name="Howarth C."/>
            <person name="Jen D."/>
            <person name="Larson L."/>
            <person name="Lewis B."/>
            <person name="Mehta T."/>
            <person name="Park D."/>
            <person name="Pearson M."/>
            <person name="Roberts A."/>
            <person name="Saif S."/>
            <person name="Shea T."/>
            <person name="Shenoy N."/>
            <person name="Sisk P."/>
            <person name="Stolte C."/>
            <person name="Sykes S."/>
            <person name="Walk T."/>
            <person name="White J."/>
            <person name="Yandava C."/>
            <person name="Haas B."/>
            <person name="Henn M.R."/>
            <person name="Nusbaum C."/>
            <person name="Birren B."/>
        </authorList>
    </citation>
    <scope>NUCLEOTIDE SEQUENCE [LARGE SCALE GENOMIC DNA]</scope>
    <source>
        <strain evidence="3">NA</strain>
    </source>
</reference>
<feature type="region of interest" description="Disordered" evidence="1">
    <location>
        <begin position="183"/>
        <end position="217"/>
    </location>
</feature>
<evidence type="ECO:0000256" key="1">
    <source>
        <dbReference type="SAM" id="MobiDB-lite"/>
    </source>
</evidence>
<dbReference type="AlphaFoldDB" id="J9DTB0"/>
<proteinExistence type="predicted"/>
<dbReference type="EMBL" id="ADBV01015200">
    <property type="protein sequence ID" value="EJW72876.1"/>
    <property type="molecule type" value="Genomic_DNA"/>
</dbReference>
<accession>J9DTB0</accession>
<comment type="caution">
    <text evidence="2">The sequence shown here is derived from an EMBL/GenBank/DDBJ whole genome shotgun (WGS) entry which is preliminary data.</text>
</comment>
<dbReference type="Proteomes" id="UP000004810">
    <property type="component" value="Unassembled WGS sequence"/>
</dbReference>
<organism evidence="2 3">
    <name type="scientific">Wuchereria bancrofti</name>
    <dbReference type="NCBI Taxonomy" id="6293"/>
    <lineage>
        <taxon>Eukaryota</taxon>
        <taxon>Metazoa</taxon>
        <taxon>Ecdysozoa</taxon>
        <taxon>Nematoda</taxon>
        <taxon>Chromadorea</taxon>
        <taxon>Rhabditida</taxon>
        <taxon>Spirurina</taxon>
        <taxon>Spiruromorpha</taxon>
        <taxon>Filarioidea</taxon>
        <taxon>Onchocercidae</taxon>
        <taxon>Wuchereria</taxon>
    </lineage>
</organism>
<sequence>MNELISRSHQESINLPSLQSELENNKSFITFLRELQTEVDDEIALQANYENIAKKLGELNIDIDQRARNSIQDVRNQLEHVQSDMNLLRTQCSQQRKYVENMLEKVPGGATPTSSRRKKIMLMVSTTVTTIIQVVEDELRRSPSTKENDLLELKQKLQDVNTCIVDETDAADHVVPNIAKNKQELQKSEHENVVQSELAQLGKEESEKERTKKNKKH</sequence>
<feature type="compositionally biased region" description="Basic and acidic residues" evidence="1">
    <location>
        <begin position="183"/>
        <end position="192"/>
    </location>
</feature>
<name>J9DTB0_WUCBA</name>